<dbReference type="EMBL" id="SSFD01000180">
    <property type="protein sequence ID" value="TXH84394.1"/>
    <property type="molecule type" value="Genomic_DNA"/>
</dbReference>
<organism evidence="2 4">
    <name type="scientific">Thauera aminoaromatica</name>
    <dbReference type="NCBI Taxonomy" id="164330"/>
    <lineage>
        <taxon>Bacteria</taxon>
        <taxon>Pseudomonadati</taxon>
        <taxon>Pseudomonadota</taxon>
        <taxon>Betaproteobacteria</taxon>
        <taxon>Rhodocyclales</taxon>
        <taxon>Zoogloeaceae</taxon>
        <taxon>Thauera</taxon>
    </lineage>
</organism>
<evidence type="ECO:0000313" key="5">
    <source>
        <dbReference type="Proteomes" id="UP000321192"/>
    </source>
</evidence>
<dbReference type="PANTHER" id="PTHR33525">
    <property type="match status" value="1"/>
</dbReference>
<dbReference type="PROSITE" id="PS51833">
    <property type="entry name" value="HDOD"/>
    <property type="match status" value="1"/>
</dbReference>
<dbReference type="OrthoDB" id="9804751at2"/>
<evidence type="ECO:0000313" key="2">
    <source>
        <dbReference type="EMBL" id="ACK54143.1"/>
    </source>
</evidence>
<protein>
    <submittedName>
        <fullName evidence="3">HDOD domain-containing protein</fullName>
    </submittedName>
    <submittedName>
        <fullName evidence="2">Putative signal transduction protein</fullName>
    </submittedName>
</protein>
<reference evidence="3 5" key="3">
    <citation type="submission" date="2018-09" db="EMBL/GenBank/DDBJ databases">
        <title>Metagenome Assembled Genomes from an Advanced Water Purification Facility.</title>
        <authorList>
            <person name="Stamps B.W."/>
            <person name="Spear J.R."/>
        </authorList>
    </citation>
    <scope>NUCLEOTIDE SEQUENCE [LARGE SCALE GENOMIC DNA]</scope>
    <source>
        <strain evidence="3">Bin_27_1</strain>
    </source>
</reference>
<reference evidence="2 4" key="2">
    <citation type="journal article" date="2012" name="Stand. Genomic Sci.">
        <title>Complete genome sequence of Thauera aminoaromatica strain MZ1T.</title>
        <authorList>
            <person name="Jiang K."/>
            <person name="Sanseverino J."/>
            <person name="Chauhan A."/>
            <person name="Lucas S."/>
            <person name="Copeland A."/>
            <person name="Lapidus A."/>
            <person name="Del Rio T.G."/>
            <person name="Dalin E."/>
            <person name="Tice H."/>
            <person name="Bruce D."/>
            <person name="Goodwin L."/>
            <person name="Pitluck S."/>
            <person name="Sims D."/>
            <person name="Brettin T."/>
            <person name="Detter J.C."/>
            <person name="Han C."/>
            <person name="Chang Y.J."/>
            <person name="Larimer F."/>
            <person name="Land M."/>
            <person name="Hauser L."/>
            <person name="Kyrpides N.C."/>
            <person name="Mikhailova N."/>
            <person name="Moser S."/>
            <person name="Jegier P."/>
            <person name="Close D."/>
            <person name="Debruyn J.M."/>
            <person name="Wang Y."/>
            <person name="Layton A.C."/>
            <person name="Allen M.S."/>
            <person name="Sayler G.S."/>
        </authorList>
    </citation>
    <scope>NUCLEOTIDE SEQUENCE [LARGE SCALE GENOMIC DNA]</scope>
    <source>
        <strain evidence="2 4">MZ1T</strain>
    </source>
</reference>
<evidence type="ECO:0000313" key="4">
    <source>
        <dbReference type="Proteomes" id="UP000002186"/>
    </source>
</evidence>
<dbReference type="KEGG" id="tmz:Tmz1t_1384"/>
<evidence type="ECO:0000313" key="3">
    <source>
        <dbReference type="EMBL" id="TXH84394.1"/>
    </source>
</evidence>
<accession>C4ZNI0</accession>
<dbReference type="PANTHER" id="PTHR33525:SF4">
    <property type="entry name" value="CYCLIC DI-GMP PHOSPHODIESTERASE CDGJ"/>
    <property type="match status" value="1"/>
</dbReference>
<dbReference type="Proteomes" id="UP000002186">
    <property type="component" value="Chromosome"/>
</dbReference>
<dbReference type="STRING" id="85643.Tmz1t_1384"/>
<keyword evidence="4" id="KW-1185">Reference proteome</keyword>
<reference evidence="4" key="1">
    <citation type="submission" date="2009-05" db="EMBL/GenBank/DDBJ databases">
        <title>Complete sequence of chromosome of Thauera sp. MZ1T.</title>
        <authorList>
            <consortium name="US DOE Joint Genome Institute"/>
            <person name="Lucas S."/>
            <person name="Copeland A."/>
            <person name="Lapidus A."/>
            <person name="Glavina del Rio T."/>
            <person name="Dalin E."/>
            <person name="Tice H."/>
            <person name="Bruce D."/>
            <person name="Goodwin L."/>
            <person name="Pitluck S."/>
            <person name="Sims D."/>
            <person name="Brettin T."/>
            <person name="Detter J.C."/>
            <person name="Han C."/>
            <person name="Larimer F."/>
            <person name="Land M."/>
            <person name="Hauser L."/>
            <person name="Kyrpides N."/>
            <person name="Mikhailova N."/>
            <person name="Sayler G.S."/>
        </authorList>
    </citation>
    <scope>NUCLEOTIDE SEQUENCE [LARGE SCALE GENOMIC DNA]</scope>
    <source>
        <strain evidence="4">MZ1T</strain>
    </source>
</reference>
<dbReference type="HOGENOM" id="CLU_044951_1_0_4"/>
<dbReference type="SUPFAM" id="SSF109604">
    <property type="entry name" value="HD-domain/PDEase-like"/>
    <property type="match status" value="1"/>
</dbReference>
<dbReference type="Pfam" id="PF08668">
    <property type="entry name" value="HDOD"/>
    <property type="match status" value="1"/>
</dbReference>
<name>C4ZNI0_THASP</name>
<dbReference type="InterPro" id="IPR013976">
    <property type="entry name" value="HDOD"/>
</dbReference>
<proteinExistence type="predicted"/>
<dbReference type="RefSeq" id="WP_004321492.1">
    <property type="nucleotide sequence ID" value="NC_011662.2"/>
</dbReference>
<dbReference type="EMBL" id="CP001281">
    <property type="protein sequence ID" value="ACK54143.1"/>
    <property type="molecule type" value="Genomic_DNA"/>
</dbReference>
<gene>
    <name evidence="2" type="ordered locus">Tmz1t_1384</name>
    <name evidence="3" type="ORF">E6Q80_11565</name>
</gene>
<dbReference type="InterPro" id="IPR052340">
    <property type="entry name" value="RNase_Y/CdgJ"/>
</dbReference>
<dbReference type="Gene3D" id="1.10.3210.10">
    <property type="entry name" value="Hypothetical protein af1432"/>
    <property type="match status" value="1"/>
</dbReference>
<evidence type="ECO:0000259" key="1">
    <source>
        <dbReference type="PROSITE" id="PS51833"/>
    </source>
</evidence>
<dbReference type="AlphaFoldDB" id="C4ZNI0"/>
<dbReference type="Proteomes" id="UP000321192">
    <property type="component" value="Unassembled WGS sequence"/>
</dbReference>
<accession>A0A5C7SKP7</accession>
<dbReference type="eggNOG" id="COG3434">
    <property type="taxonomic scope" value="Bacteria"/>
</dbReference>
<feature type="domain" description="HDOD" evidence="1">
    <location>
        <begin position="254"/>
        <end position="443"/>
    </location>
</feature>
<sequence>MLRALLGRLFGRKRPAPSVAAGEAEGFRRLQRAAPLRAEGAPASPVEAGATFLCREAVLGRNQRITGYQFMLQAGTRAHIRHSSRNIHHVFAEVLVRSLVDADIGELLGERLAFIDLPDSFLSHPSLAALPARNMVIVPTVLPDAGAPEPAALRAAVTALRARGMRIGLIDPTVVGELAHLLPQAEFIVAQAEGLDARRGLKLGNIALEVAHDARLVVRGLPSLDDFRFCCKLGASLFQGPFITSREDWSARDPGPNTARIGALIARLRADADTRELADLLKQDAALSLRLLRYINSAANALPQPVSSIEHALALLGRERLQRWLILLACTADKAGERGGAVLETALVRGRMMELLGAGRPAAESDALFLVGLLSLIDVILQVPLDKALAPLALGAEVEASVRGDHGPYQALLALTVACERGEAGEGAAGDALRAAAAACGIAPEQASECHLQALSWAMQIQD</sequence>